<dbReference type="Gene3D" id="2.10.50.10">
    <property type="entry name" value="Tumor Necrosis Factor Receptor, subunit A, domain 2"/>
    <property type="match status" value="2"/>
</dbReference>
<dbReference type="PANTHER" id="PTHR46921">
    <property type="entry name" value="TUMOR NECROSIS FACTOR RECEPTOR SUPERFAMILY MEMBER 21"/>
    <property type="match status" value="1"/>
</dbReference>
<dbReference type="GO" id="GO:0005886">
    <property type="term" value="C:plasma membrane"/>
    <property type="evidence" value="ECO:0007669"/>
    <property type="project" value="TreeGrafter"/>
</dbReference>
<dbReference type="InterPro" id="IPR011029">
    <property type="entry name" value="DEATH-like_dom_sf"/>
</dbReference>
<sequence length="896" mass="97864">MKANCFPRGLAALEEALEVAPRLPAHFGAFPAPRSPCAPYPLHTPAQAPAAEPSAWRGAGAAWRGAGGGGRRCAAAAVSCRDATAVGERFRCAPAAGDLDPNVETSHFNSAFESICESLANSAEAKSLATSWKTQMLLLCDWRSLGYVIAFGHVPNDHLKQIQSGPSGTDITAWWVIRLELYADLFWEKEPEFNGFRRQERLASFIREDRKGDVLKEHKEEDASEREQHVEGSRGRKESTCSECRQNAIAVGAQRVRAKGVWAEVEEAGRGQLGFLSTTTAQPEQKAPNLIGKYHHVDRATGQVLTCDKCPAGTYVSEHCTNTSLRVCSSCPVGTFTRHENGIEKCHDCSQPCPWPMVEKLPCAALTDRECTCPPGMFQFNGTCTPHTVCPVGWGVRKKGTETEDVRCKQCARGTFSDVPSSVMKCKAYTDCLSQNLVVIKPGTKEADNVCGTLSSSSTTSPSPGTAIFSYPEHMESHEVPSSTYIPKGMNSTESSSSASVRPKVPSGIQEGTVPNNTSSARGEEGVNQTFPNLQVVNHQQGPHHRHILKLLPSMEATGGEKSSTPIKGLKRGHPRQNLHKHFDINEHLPWMIVLFLLLVLVVIVVCSIRKSSRTLKKGPRQDPSAIVEKAGLKKSMTPTQNREKWIYYCNGHGLGNSSGPSEGWSGVQLARVVATRAIAHKGCLRIMQQKELLQEKSLLSLEPKKHYLVHKVARDGLLPLGIAGCSPPQAHPLMMLPLGFKGMLETDKLALPMSPSPLSPSPIPSPNTKLENSTLLTVEPSPLDKNKGFFVDESEPLLRCDSTSSGSSALSRTGSFITKEKKDTVLRQVRLDPCDLQPIFDDMLHILNPEELRVIEEIPQAEDKLDRLFEIIGVKSQEASQTLLDSVYSHLPDLL</sequence>
<comment type="caution">
    <text evidence="1">Lacks conserved residue(s) required for the propagation of feature annotation.</text>
</comment>
<feature type="domain" description="TNFR-Cys" evidence="4">
    <location>
        <begin position="330"/>
        <end position="371"/>
    </location>
</feature>
<feature type="transmembrane region" description="Helical" evidence="3">
    <location>
        <begin position="589"/>
        <end position="609"/>
    </location>
</feature>
<reference evidence="6" key="1">
    <citation type="submission" date="2025-08" db="UniProtKB">
        <authorList>
            <consortium name="RefSeq"/>
        </authorList>
    </citation>
    <scope>IDENTIFICATION</scope>
    <source>
        <tissue evidence="6">Blood</tissue>
    </source>
</reference>
<dbReference type="CDD" id="cd01671">
    <property type="entry name" value="CARD"/>
    <property type="match status" value="1"/>
</dbReference>
<gene>
    <name evidence="6" type="primary">TNFRSF21</name>
</gene>
<dbReference type="InterPro" id="IPR001368">
    <property type="entry name" value="TNFR/NGFR_Cys_rich_reg"/>
</dbReference>
<dbReference type="FunFam" id="2.10.50.10:FF:000011">
    <property type="entry name" value="Tumor necrosis factor receptor superfamily member 21"/>
    <property type="match status" value="1"/>
</dbReference>
<dbReference type="GO" id="GO:0006959">
    <property type="term" value="P:humoral immune response"/>
    <property type="evidence" value="ECO:0007669"/>
    <property type="project" value="TreeGrafter"/>
</dbReference>
<dbReference type="GO" id="GO:0030889">
    <property type="term" value="P:negative regulation of B cell proliferation"/>
    <property type="evidence" value="ECO:0007669"/>
    <property type="project" value="TreeGrafter"/>
</dbReference>
<dbReference type="SMART" id="SM00208">
    <property type="entry name" value="TNFR"/>
    <property type="match status" value="4"/>
</dbReference>
<evidence type="ECO:0000313" key="6">
    <source>
        <dbReference type="RefSeq" id="XP_025781794.1"/>
    </source>
</evidence>
<keyword evidence="5" id="KW-1185">Reference proteome</keyword>
<dbReference type="Pfam" id="PF00020">
    <property type="entry name" value="TNFR_c6"/>
    <property type="match status" value="2"/>
</dbReference>
<evidence type="ECO:0000259" key="4">
    <source>
        <dbReference type="PROSITE" id="PS50050"/>
    </source>
</evidence>
<dbReference type="PANTHER" id="PTHR46921:SF1">
    <property type="entry name" value="TUMOR NECROSIS FACTOR RECEPTOR SUPERFAMILY MEMBER 21"/>
    <property type="match status" value="1"/>
</dbReference>
<dbReference type="KEGG" id="pcoo:112862779"/>
<dbReference type="FunFam" id="2.10.50.10:FF:000010">
    <property type="entry name" value="Tumor necrosis factor receptor superfamily member 21"/>
    <property type="match status" value="1"/>
</dbReference>
<feature type="disulfide bond" evidence="1">
    <location>
        <begin position="331"/>
        <end position="346"/>
    </location>
</feature>
<keyword evidence="3" id="KW-1133">Transmembrane helix</keyword>
<dbReference type="PRINTS" id="PR01971">
    <property type="entry name" value="TNFACTORR21"/>
</dbReference>
<dbReference type="FunFam" id="1.10.533.10:FF:000005">
    <property type="entry name" value="Tumor necrosis factor receptor superfamily member 21"/>
    <property type="match status" value="1"/>
</dbReference>
<dbReference type="SMART" id="SM01411">
    <property type="entry name" value="Ephrin_rec_like"/>
    <property type="match status" value="2"/>
</dbReference>
<dbReference type="PROSITE" id="PS50050">
    <property type="entry name" value="TNFR_NGFR_2"/>
    <property type="match status" value="1"/>
</dbReference>
<feature type="region of interest" description="Disordered" evidence="2">
    <location>
        <begin position="216"/>
        <end position="237"/>
    </location>
</feature>
<feature type="disulfide bond" evidence="1">
    <location>
        <begin position="353"/>
        <end position="371"/>
    </location>
</feature>
<dbReference type="GO" id="GO:0042130">
    <property type="term" value="P:negative regulation of T cell proliferation"/>
    <property type="evidence" value="ECO:0007669"/>
    <property type="project" value="TreeGrafter"/>
</dbReference>
<dbReference type="InterPro" id="IPR022330">
    <property type="entry name" value="TNFR_21"/>
</dbReference>
<keyword evidence="6" id="KW-0675">Receptor</keyword>
<dbReference type="SUPFAM" id="SSF57586">
    <property type="entry name" value="TNF receptor-like"/>
    <property type="match status" value="2"/>
</dbReference>
<evidence type="ECO:0000256" key="3">
    <source>
        <dbReference type="SAM" id="Phobius"/>
    </source>
</evidence>
<proteinExistence type="predicted"/>
<feature type="compositionally biased region" description="Polar residues" evidence="2">
    <location>
        <begin position="513"/>
        <end position="525"/>
    </location>
</feature>
<keyword evidence="3" id="KW-0472">Membrane</keyword>
<name>A0A6P6I1S1_PUMCO</name>
<dbReference type="CTD" id="27242"/>
<evidence type="ECO:0000256" key="1">
    <source>
        <dbReference type="PROSITE-ProRule" id="PRU00206"/>
    </source>
</evidence>
<feature type="region of interest" description="Disordered" evidence="2">
    <location>
        <begin position="480"/>
        <end position="525"/>
    </location>
</feature>
<feature type="repeat" description="TNFR-Cys" evidence="1">
    <location>
        <begin position="330"/>
        <end position="371"/>
    </location>
</feature>
<dbReference type="GO" id="GO:0051402">
    <property type="term" value="P:neuron apoptotic process"/>
    <property type="evidence" value="ECO:0007669"/>
    <property type="project" value="TreeGrafter"/>
</dbReference>
<dbReference type="GO" id="GO:0031642">
    <property type="term" value="P:negative regulation of myelination"/>
    <property type="evidence" value="ECO:0007669"/>
    <property type="project" value="TreeGrafter"/>
</dbReference>
<dbReference type="CDD" id="cd10583">
    <property type="entry name" value="TNFRSF21"/>
    <property type="match status" value="1"/>
</dbReference>
<keyword evidence="1" id="KW-1015">Disulfide bond</keyword>
<keyword evidence="3" id="KW-0812">Transmembrane</keyword>
<protein>
    <submittedName>
        <fullName evidence="6">Tumor necrosis factor receptor superfamily member 21</fullName>
    </submittedName>
</protein>
<evidence type="ECO:0000313" key="5">
    <source>
        <dbReference type="Proteomes" id="UP000515131"/>
    </source>
</evidence>
<dbReference type="Gene3D" id="1.10.533.10">
    <property type="entry name" value="Death Domain, Fas"/>
    <property type="match status" value="1"/>
</dbReference>
<organism evidence="5 6">
    <name type="scientific">Puma concolor</name>
    <name type="common">Mountain lion</name>
    <name type="synonym">Felis concolor</name>
    <dbReference type="NCBI Taxonomy" id="9696"/>
    <lineage>
        <taxon>Eukaryota</taxon>
        <taxon>Metazoa</taxon>
        <taxon>Chordata</taxon>
        <taxon>Craniata</taxon>
        <taxon>Vertebrata</taxon>
        <taxon>Euteleostomi</taxon>
        <taxon>Mammalia</taxon>
        <taxon>Eutheria</taxon>
        <taxon>Laurasiatheria</taxon>
        <taxon>Carnivora</taxon>
        <taxon>Feliformia</taxon>
        <taxon>Felidae</taxon>
        <taxon>Felinae</taxon>
        <taxon>Puma</taxon>
    </lineage>
</organism>
<dbReference type="GO" id="GO:0097252">
    <property type="term" value="P:oligodendrocyte apoptotic process"/>
    <property type="evidence" value="ECO:0007669"/>
    <property type="project" value="TreeGrafter"/>
</dbReference>
<accession>A0A6P6I1S1</accession>
<evidence type="ECO:0000256" key="2">
    <source>
        <dbReference type="SAM" id="MobiDB-lite"/>
    </source>
</evidence>
<dbReference type="RefSeq" id="XP_025781794.1">
    <property type="nucleotide sequence ID" value="XM_025926009.1"/>
</dbReference>
<feature type="compositionally biased region" description="Polar residues" evidence="2">
    <location>
        <begin position="480"/>
        <end position="500"/>
    </location>
</feature>
<dbReference type="GeneID" id="112862779"/>
<dbReference type="GO" id="GO:0002250">
    <property type="term" value="P:adaptive immune response"/>
    <property type="evidence" value="ECO:0007669"/>
    <property type="project" value="TreeGrafter"/>
</dbReference>
<dbReference type="Proteomes" id="UP000515131">
    <property type="component" value="Unplaced"/>
</dbReference>
<dbReference type="AlphaFoldDB" id="A0A6P6I1S1"/>
<dbReference type="InterPro" id="IPR034034">
    <property type="entry name" value="TNFRSF21_N"/>
</dbReference>